<evidence type="ECO:0000313" key="1">
    <source>
        <dbReference type="Ensembl" id="ENSBOBP00000003024.1"/>
    </source>
</evidence>
<evidence type="ECO:0000313" key="2">
    <source>
        <dbReference type="Proteomes" id="UP000694567"/>
    </source>
</evidence>
<reference evidence="1" key="2">
    <citation type="submission" date="2025-09" db="UniProtKB">
        <authorList>
            <consortium name="Ensembl"/>
        </authorList>
    </citation>
    <scope>IDENTIFICATION</scope>
</reference>
<keyword evidence="2" id="KW-1185">Reference proteome</keyword>
<sequence>MTLGFCDSVVRGPCWSHVPLLQLITLSGSAQKVTSSGTKGNILTADLAGALLPIPCSHPLSPLCCRGPPEPGVLLRHVPAGA</sequence>
<protein>
    <submittedName>
        <fullName evidence="1">Uncharacterized protein</fullName>
    </submittedName>
</protein>
<dbReference type="Ensembl" id="ENSBOBT00000003107.1">
    <property type="protein sequence ID" value="ENSBOBP00000003024.1"/>
    <property type="gene ID" value="ENSBOBG00000002126.1"/>
</dbReference>
<dbReference type="AlphaFoldDB" id="A0A8C0EFD1"/>
<reference evidence="1" key="1">
    <citation type="submission" date="2025-08" db="UniProtKB">
        <authorList>
            <consortium name="Ensembl"/>
        </authorList>
    </citation>
    <scope>IDENTIFICATION</scope>
</reference>
<organism evidence="1 2">
    <name type="scientific">Bubo bubo</name>
    <name type="common">Eurasian eagle-owl</name>
    <name type="synonym">Strix bubo</name>
    <dbReference type="NCBI Taxonomy" id="30461"/>
    <lineage>
        <taxon>Eukaryota</taxon>
        <taxon>Metazoa</taxon>
        <taxon>Chordata</taxon>
        <taxon>Craniata</taxon>
        <taxon>Vertebrata</taxon>
        <taxon>Euteleostomi</taxon>
        <taxon>Archelosauria</taxon>
        <taxon>Archosauria</taxon>
        <taxon>Dinosauria</taxon>
        <taxon>Saurischia</taxon>
        <taxon>Theropoda</taxon>
        <taxon>Coelurosauria</taxon>
        <taxon>Aves</taxon>
        <taxon>Neognathae</taxon>
        <taxon>Neoaves</taxon>
        <taxon>Telluraves</taxon>
        <taxon>Strigiformes</taxon>
        <taxon>Strigidae</taxon>
        <taxon>Bubo</taxon>
    </lineage>
</organism>
<name>A0A8C0EFD1_BUBBB</name>
<proteinExistence type="predicted"/>
<dbReference type="Proteomes" id="UP000694567">
    <property type="component" value="Unplaced"/>
</dbReference>
<accession>A0A8C0EFD1</accession>